<organism evidence="1 2">
    <name type="scientific">Sinosporangium siamense</name>
    <dbReference type="NCBI Taxonomy" id="1367973"/>
    <lineage>
        <taxon>Bacteria</taxon>
        <taxon>Bacillati</taxon>
        <taxon>Actinomycetota</taxon>
        <taxon>Actinomycetes</taxon>
        <taxon>Streptosporangiales</taxon>
        <taxon>Streptosporangiaceae</taxon>
        <taxon>Sinosporangium</taxon>
    </lineage>
</organism>
<dbReference type="EMBL" id="BOOW01000058">
    <property type="protein sequence ID" value="GII97357.1"/>
    <property type="molecule type" value="Genomic_DNA"/>
</dbReference>
<comment type="caution">
    <text evidence="1">The sequence shown here is derived from an EMBL/GenBank/DDBJ whole genome shotgun (WGS) entry which is preliminary data.</text>
</comment>
<evidence type="ECO:0000313" key="1">
    <source>
        <dbReference type="EMBL" id="GII97357.1"/>
    </source>
</evidence>
<proteinExistence type="predicted"/>
<evidence type="ECO:0000313" key="2">
    <source>
        <dbReference type="Proteomes" id="UP000606172"/>
    </source>
</evidence>
<keyword evidence="2" id="KW-1185">Reference proteome</keyword>
<dbReference type="RefSeq" id="WP_204033035.1">
    <property type="nucleotide sequence ID" value="NZ_BOOW01000058.1"/>
</dbReference>
<dbReference type="Proteomes" id="UP000606172">
    <property type="component" value="Unassembled WGS sequence"/>
</dbReference>
<evidence type="ECO:0008006" key="3">
    <source>
        <dbReference type="Google" id="ProtNLM"/>
    </source>
</evidence>
<name>A0A919RP57_9ACTN</name>
<gene>
    <name evidence="1" type="ORF">Ssi02_75880</name>
</gene>
<dbReference type="SUPFAM" id="SSF56112">
    <property type="entry name" value="Protein kinase-like (PK-like)"/>
    <property type="match status" value="1"/>
</dbReference>
<dbReference type="AlphaFoldDB" id="A0A919RP57"/>
<sequence length="179" mass="19981">MDEWDLLGFEHLAGRHANFKAGSPDLPSIVETMAVLGEIDCPDLPIKVAEHRWRTYVGAPEELKWLKGDRLLHTDYNPVNVLLTEWGAHLLDWAWPTRGAGWIDPATLILRLIAGGHTPQAAEDVVRDLPAWKSAPSEGVEVFARANVRVWEEIRSNDSSPWIKAMAHAAGAWAKHRTS</sequence>
<dbReference type="InterPro" id="IPR011009">
    <property type="entry name" value="Kinase-like_dom_sf"/>
</dbReference>
<protein>
    <recommendedName>
        <fullName evidence="3">Aminoglycoside phosphotransferase</fullName>
    </recommendedName>
</protein>
<accession>A0A919RP57</accession>
<reference evidence="1" key="1">
    <citation type="submission" date="2021-01" db="EMBL/GenBank/DDBJ databases">
        <title>Whole genome shotgun sequence of Sinosporangium siamense NBRC 109515.</title>
        <authorList>
            <person name="Komaki H."/>
            <person name="Tamura T."/>
        </authorList>
    </citation>
    <scope>NUCLEOTIDE SEQUENCE</scope>
    <source>
        <strain evidence="1">NBRC 109515</strain>
    </source>
</reference>